<dbReference type="Proteomes" id="UP000663829">
    <property type="component" value="Unassembled WGS sequence"/>
</dbReference>
<dbReference type="Proteomes" id="UP000682733">
    <property type="component" value="Unassembled WGS sequence"/>
</dbReference>
<evidence type="ECO:0000313" key="3">
    <source>
        <dbReference type="EMBL" id="CAF4104512.1"/>
    </source>
</evidence>
<dbReference type="AlphaFoldDB" id="A0A815GX98"/>
<dbReference type="Proteomes" id="UP000677228">
    <property type="component" value="Unassembled WGS sequence"/>
</dbReference>
<organism evidence="2 5">
    <name type="scientific">Didymodactylos carnosus</name>
    <dbReference type="NCBI Taxonomy" id="1234261"/>
    <lineage>
        <taxon>Eukaryota</taxon>
        <taxon>Metazoa</taxon>
        <taxon>Spiralia</taxon>
        <taxon>Gnathifera</taxon>
        <taxon>Rotifera</taxon>
        <taxon>Eurotatoria</taxon>
        <taxon>Bdelloidea</taxon>
        <taxon>Philodinida</taxon>
        <taxon>Philodinidae</taxon>
        <taxon>Didymodactylos</taxon>
    </lineage>
</organism>
<evidence type="ECO:0000313" key="1">
    <source>
        <dbReference type="EMBL" id="CAF1298703.1"/>
    </source>
</evidence>
<comment type="caution">
    <text evidence="2">The sequence shown here is derived from an EMBL/GenBank/DDBJ whole genome shotgun (WGS) entry which is preliminary data.</text>
</comment>
<protein>
    <submittedName>
        <fullName evidence="2">Uncharacterized protein</fullName>
    </submittedName>
</protein>
<reference evidence="2" key="1">
    <citation type="submission" date="2021-02" db="EMBL/GenBank/DDBJ databases">
        <authorList>
            <person name="Nowell W R."/>
        </authorList>
    </citation>
    <scope>NUCLEOTIDE SEQUENCE</scope>
</reference>
<dbReference type="EMBL" id="CAJNOK010019398">
    <property type="protein sequence ID" value="CAF1298703.1"/>
    <property type="molecule type" value="Genomic_DNA"/>
</dbReference>
<dbReference type="SUPFAM" id="SSF53448">
    <property type="entry name" value="Nucleotide-diphospho-sugar transferases"/>
    <property type="match status" value="1"/>
</dbReference>
<gene>
    <name evidence="2" type="ORF">GPM918_LOCUS30606</name>
    <name evidence="1" type="ORF">OVA965_LOCUS28429</name>
    <name evidence="4" type="ORF">SRO942_LOCUS31222</name>
    <name evidence="3" type="ORF">TMI583_LOCUS29182</name>
</gene>
<name>A0A815GX98_9BILA</name>
<evidence type="ECO:0000313" key="4">
    <source>
        <dbReference type="EMBL" id="CAF4208982.1"/>
    </source>
</evidence>
<dbReference type="EMBL" id="CAJNOQ010014581">
    <property type="protein sequence ID" value="CAF1344612.1"/>
    <property type="molecule type" value="Genomic_DNA"/>
</dbReference>
<dbReference type="EMBL" id="CAJOBC010060743">
    <property type="protein sequence ID" value="CAF4208982.1"/>
    <property type="molecule type" value="Genomic_DNA"/>
</dbReference>
<dbReference type="EMBL" id="CAJOBA010040974">
    <property type="protein sequence ID" value="CAF4104512.1"/>
    <property type="molecule type" value="Genomic_DNA"/>
</dbReference>
<evidence type="ECO:0000313" key="5">
    <source>
        <dbReference type="Proteomes" id="UP000663829"/>
    </source>
</evidence>
<keyword evidence="5" id="KW-1185">Reference proteome</keyword>
<accession>A0A815GX98</accession>
<dbReference type="InterPro" id="IPR029044">
    <property type="entry name" value="Nucleotide-diphossugar_trans"/>
</dbReference>
<proteinExistence type="predicted"/>
<evidence type="ECO:0000313" key="2">
    <source>
        <dbReference type="EMBL" id="CAF1344612.1"/>
    </source>
</evidence>
<dbReference type="OrthoDB" id="9990702at2759"/>
<sequence>MSNNHELETKNKRKCAVCFLTRTPHEEIIRFAKEIGEQQSTIDVYIMIDDNTYQPPEGYNNYFQFVRIDNAECCSHGYKMSSHLVLQKECMSWDKSIYFFCMKKIEYDFVWLVEDDTFIPSVQALVSLNDQASSGQYDLVCQKNDHNPNGRLDTWAHWHDAQGKFQLPWYHSMVCAIGVSRRLLNEISKYAKYRGFLPFIEYMFNTIAMQANLRVHNPPELSTIIWRQDWPYEQIQARPMNWYHPIKDFNLQRAHRQKLIGREVPIANNNNTEYQQYQPVYYPYGQQQPQYPYSMPPQPTYPTYPAYPTYPIYPGEPTHNTISAIVPSAPPPYPH</sequence>
<dbReference type="Proteomes" id="UP000681722">
    <property type="component" value="Unassembled WGS sequence"/>
</dbReference>